<accession>F8DZC4</accession>
<evidence type="ECO:0000313" key="3">
    <source>
        <dbReference type="EMBL" id="AEI09018.1"/>
    </source>
</evidence>
<reference evidence="3 4" key="1">
    <citation type="journal article" date="2012" name="BMC Genomics">
        <title>Complete genome sequence, lifestyle, and multi-drug resistance of the human pathogen Corynebacterium resistens DSM 45100 isolated from blood samples of a leukemia patient.</title>
        <authorList>
            <person name="Schroder J."/>
            <person name="Maus I."/>
            <person name="Meyer K."/>
            <person name="Wordemann S."/>
            <person name="Blom J."/>
            <person name="Jaenicke S."/>
            <person name="Schneider J."/>
            <person name="Trost E."/>
            <person name="Tauch A."/>
        </authorList>
    </citation>
    <scope>NUCLEOTIDE SEQUENCE [LARGE SCALE GENOMIC DNA]</scope>
    <source>
        <strain evidence="4">DSM 45100 / JCM 12819 / CCUG 50093 / GTC 2026 / SICGH 158</strain>
    </source>
</reference>
<evidence type="ECO:0000256" key="1">
    <source>
        <dbReference type="SAM" id="MobiDB-lite"/>
    </source>
</evidence>
<evidence type="ECO:0000313" key="4">
    <source>
        <dbReference type="Proteomes" id="UP000000492"/>
    </source>
</evidence>
<dbReference type="RefSeq" id="WP_013888038.1">
    <property type="nucleotide sequence ID" value="NC_015673.1"/>
</dbReference>
<keyword evidence="3" id="KW-0449">Lipoprotein</keyword>
<dbReference type="Proteomes" id="UP000000492">
    <property type="component" value="Chromosome"/>
</dbReference>
<dbReference type="eggNOG" id="COG1686">
    <property type="taxonomic scope" value="Bacteria"/>
</dbReference>
<feature type="signal peptide" evidence="2">
    <location>
        <begin position="1"/>
        <end position="29"/>
    </location>
</feature>
<dbReference type="KEGG" id="crd:CRES_0660"/>
<keyword evidence="4" id="KW-1185">Reference proteome</keyword>
<feature type="region of interest" description="Disordered" evidence="1">
    <location>
        <begin position="32"/>
        <end position="88"/>
    </location>
</feature>
<keyword evidence="2" id="KW-0732">Signal</keyword>
<dbReference type="InterPro" id="IPR012338">
    <property type="entry name" value="Beta-lactam/transpept-like"/>
</dbReference>
<name>F8DZC4_CORRG</name>
<organism evidence="3 4">
    <name type="scientific">Corynebacterium resistens (strain DSM 45100 / JCM 12819 / GTC 2026 / SICGH 158)</name>
    <dbReference type="NCBI Taxonomy" id="662755"/>
    <lineage>
        <taxon>Bacteria</taxon>
        <taxon>Bacillati</taxon>
        <taxon>Actinomycetota</taxon>
        <taxon>Actinomycetes</taxon>
        <taxon>Mycobacteriales</taxon>
        <taxon>Corynebacteriaceae</taxon>
        <taxon>Corynebacterium</taxon>
    </lineage>
</organism>
<dbReference type="EMBL" id="CP002857">
    <property type="protein sequence ID" value="AEI09018.1"/>
    <property type="molecule type" value="Genomic_DNA"/>
</dbReference>
<dbReference type="AlphaFoldDB" id="F8DZC4"/>
<dbReference type="HOGENOM" id="CLU_873497_0_0_11"/>
<evidence type="ECO:0000256" key="2">
    <source>
        <dbReference type="SAM" id="SignalP"/>
    </source>
</evidence>
<feature type="chain" id="PRO_5003368968" evidence="2">
    <location>
        <begin position="30"/>
        <end position="296"/>
    </location>
</feature>
<dbReference type="STRING" id="662755.CRES_0660"/>
<dbReference type="SUPFAM" id="SSF56601">
    <property type="entry name" value="beta-lactamase/transpeptidase-like"/>
    <property type="match status" value="1"/>
</dbReference>
<protein>
    <submittedName>
        <fullName evidence="3">Lipoprotein</fullName>
    </submittedName>
</protein>
<dbReference type="Gene3D" id="3.40.710.10">
    <property type="entry name" value="DD-peptidase/beta-lactamase superfamily"/>
    <property type="match status" value="1"/>
</dbReference>
<proteinExistence type="predicted"/>
<gene>
    <name evidence="3" type="primary">lppW</name>
    <name evidence="3" type="ordered locus">CRES_0660</name>
</gene>
<sequence>MNKFQKNGGVALLATAVLVGGLTVSTAPAEAFTPPRSAWQPPRMELPQWQWPTPAKPMGSLQDLSIPGLPKPPRPKPSRPANKPPVNRVITGVNSRTTIAIIHYNGATSLTPNAREARPGLSIVKMYMADYVLRYRKPSSRDRVLLERMIRLSDDGAASEINRKYPGAINAIAREYGLTSTKGQPHWGNSASSAYDAAKFLHRLRKNHPGSSVLRWMQQAAPVAADGTRQNWGTSHLPRVQGTKWGWSDYGRKNVASASFGDNYTAAAFTWGMVEYKPAMSLSLGTTCDRTNAKCW</sequence>